<reference evidence="1" key="1">
    <citation type="submission" date="2020-11" db="EMBL/GenBank/DDBJ databases">
        <title>Sequencing the genomes of 1000 actinobacteria strains.</title>
        <authorList>
            <person name="Klenk H.-P."/>
        </authorList>
    </citation>
    <scope>NUCLEOTIDE SEQUENCE</scope>
    <source>
        <strain evidence="1">DSM 45356</strain>
    </source>
</reference>
<name>A0A8J7GI51_9ACTN</name>
<gene>
    <name evidence="1" type="ORF">IW245_003271</name>
</gene>
<comment type="caution">
    <text evidence="1">The sequence shown here is derived from an EMBL/GenBank/DDBJ whole genome shotgun (WGS) entry which is preliminary data.</text>
</comment>
<protein>
    <submittedName>
        <fullName evidence="1">Uncharacterized protein</fullName>
    </submittedName>
</protein>
<organism evidence="1 2">
    <name type="scientific">Longispora fulva</name>
    <dbReference type="NCBI Taxonomy" id="619741"/>
    <lineage>
        <taxon>Bacteria</taxon>
        <taxon>Bacillati</taxon>
        <taxon>Actinomycetota</taxon>
        <taxon>Actinomycetes</taxon>
        <taxon>Micromonosporales</taxon>
        <taxon>Micromonosporaceae</taxon>
        <taxon>Longispora</taxon>
    </lineage>
</organism>
<keyword evidence="2" id="KW-1185">Reference proteome</keyword>
<accession>A0A8J7GI51</accession>
<evidence type="ECO:0000313" key="1">
    <source>
        <dbReference type="EMBL" id="MBG6137077.1"/>
    </source>
</evidence>
<proteinExistence type="predicted"/>
<dbReference type="EMBL" id="JADOUF010000001">
    <property type="protein sequence ID" value="MBG6137077.1"/>
    <property type="molecule type" value="Genomic_DNA"/>
</dbReference>
<evidence type="ECO:0000313" key="2">
    <source>
        <dbReference type="Proteomes" id="UP000622552"/>
    </source>
</evidence>
<sequence>MKDNACASTGTEVRAGVNGRVLASPIKEVICLLAALVLDVHRQDAGGLCAGCAVALGEGRTLPCGPVRVAQGALSVVRGG</sequence>
<dbReference type="AlphaFoldDB" id="A0A8J7GI51"/>
<dbReference type="RefSeq" id="WP_197003983.1">
    <property type="nucleotide sequence ID" value="NZ_BONS01000022.1"/>
</dbReference>
<dbReference type="Proteomes" id="UP000622552">
    <property type="component" value="Unassembled WGS sequence"/>
</dbReference>